<keyword evidence="7 9" id="KW-0862">Zinc</keyword>
<gene>
    <name evidence="12" type="ORF">I551_0714</name>
</gene>
<dbReference type="Gene3D" id="2.30.250.10">
    <property type="entry name" value="Aminopeptidase i, Domain 2"/>
    <property type="match status" value="1"/>
</dbReference>
<dbReference type="PANTHER" id="PTHR28570">
    <property type="entry name" value="ASPARTYL AMINOPEPTIDASE"/>
    <property type="match status" value="1"/>
</dbReference>
<evidence type="ECO:0000256" key="4">
    <source>
        <dbReference type="ARBA" id="ARBA00022670"/>
    </source>
</evidence>
<dbReference type="PRINTS" id="PR00932">
    <property type="entry name" value="AMINO1PTASE"/>
</dbReference>
<feature type="region of interest" description="Disordered" evidence="11">
    <location>
        <begin position="112"/>
        <end position="146"/>
    </location>
</feature>
<dbReference type="InterPro" id="IPR023358">
    <property type="entry name" value="Peptidase_M18_dom2"/>
</dbReference>
<evidence type="ECO:0000256" key="2">
    <source>
        <dbReference type="ARBA" id="ARBA00008290"/>
    </source>
</evidence>
<evidence type="ECO:0000256" key="7">
    <source>
        <dbReference type="ARBA" id="ARBA00022833"/>
    </source>
</evidence>
<comment type="caution">
    <text evidence="12">The sequence shown here is derived from an EMBL/GenBank/DDBJ whole genome shotgun (WGS) entry which is preliminary data.</text>
</comment>
<dbReference type="Pfam" id="PF02127">
    <property type="entry name" value="Peptidase_M18"/>
    <property type="match status" value="1"/>
</dbReference>
<keyword evidence="6 9" id="KW-0378">Hydrolase</keyword>
<dbReference type="SUPFAM" id="SSF101821">
    <property type="entry name" value="Aminopeptidase/glucanase lid domain"/>
    <property type="match status" value="1"/>
</dbReference>
<keyword evidence="8 9" id="KW-0482">Metalloprotease</keyword>
<keyword evidence="3 9" id="KW-0031">Aminopeptidase</keyword>
<organism evidence="12 13">
    <name type="scientific">Mycobacterium ulcerans str. Harvey</name>
    <dbReference type="NCBI Taxonomy" id="1299332"/>
    <lineage>
        <taxon>Bacteria</taxon>
        <taxon>Bacillati</taxon>
        <taxon>Actinomycetota</taxon>
        <taxon>Actinomycetes</taxon>
        <taxon>Mycobacteriales</taxon>
        <taxon>Mycobacteriaceae</taxon>
        <taxon>Mycobacterium</taxon>
        <taxon>Mycobacterium ulcerans group</taxon>
    </lineage>
</organism>
<dbReference type="GO" id="GO:0008237">
    <property type="term" value="F:metallopeptidase activity"/>
    <property type="evidence" value="ECO:0007669"/>
    <property type="project" value="UniProtKB-KW"/>
</dbReference>
<keyword evidence="13" id="KW-1185">Reference proteome</keyword>
<keyword evidence="5 9" id="KW-0479">Metal-binding</keyword>
<accession>A0ABN0R6Q3</accession>
<dbReference type="EMBL" id="JAOL01000072">
    <property type="protein sequence ID" value="EUA92702.1"/>
    <property type="molecule type" value="Genomic_DNA"/>
</dbReference>
<evidence type="ECO:0000313" key="12">
    <source>
        <dbReference type="EMBL" id="EUA92702.1"/>
    </source>
</evidence>
<evidence type="ECO:0000256" key="11">
    <source>
        <dbReference type="SAM" id="MobiDB-lite"/>
    </source>
</evidence>
<keyword evidence="4 9" id="KW-0645">Protease</keyword>
<evidence type="ECO:0000313" key="13">
    <source>
        <dbReference type="Proteomes" id="UP000020681"/>
    </source>
</evidence>
<dbReference type="GO" id="GO:0004177">
    <property type="term" value="F:aminopeptidase activity"/>
    <property type="evidence" value="ECO:0007669"/>
    <property type="project" value="UniProtKB-KW"/>
</dbReference>
<dbReference type="Proteomes" id="UP000020681">
    <property type="component" value="Unassembled WGS sequence"/>
</dbReference>
<evidence type="ECO:0000256" key="6">
    <source>
        <dbReference type="ARBA" id="ARBA00022801"/>
    </source>
</evidence>
<evidence type="ECO:0000256" key="3">
    <source>
        <dbReference type="ARBA" id="ARBA00022438"/>
    </source>
</evidence>
<dbReference type="EC" id="3.4.11.-" evidence="10"/>
<evidence type="ECO:0000256" key="1">
    <source>
        <dbReference type="ARBA" id="ARBA00001947"/>
    </source>
</evidence>
<evidence type="ECO:0000256" key="5">
    <source>
        <dbReference type="ARBA" id="ARBA00022723"/>
    </source>
</evidence>
<dbReference type="PANTHER" id="PTHR28570:SF3">
    <property type="entry name" value="ASPARTYL AMINOPEPTIDASE"/>
    <property type="match status" value="1"/>
</dbReference>
<protein>
    <recommendedName>
        <fullName evidence="10">M18 family aminopeptidase</fullName>
        <ecNumber evidence="10">3.4.11.-</ecNumber>
    </recommendedName>
</protein>
<feature type="compositionally biased region" description="Polar residues" evidence="11">
    <location>
        <begin position="114"/>
        <end position="133"/>
    </location>
</feature>
<name>A0ABN0R6Q3_MYCUL</name>
<comment type="cofactor">
    <cofactor evidence="1 10">
        <name>Zn(2+)</name>
        <dbReference type="ChEBI" id="CHEBI:29105"/>
    </cofactor>
</comment>
<dbReference type="InterPro" id="IPR001948">
    <property type="entry name" value="Peptidase_M18"/>
</dbReference>
<evidence type="ECO:0000256" key="10">
    <source>
        <dbReference type="RuleBase" id="RU004387"/>
    </source>
</evidence>
<evidence type="ECO:0000256" key="9">
    <source>
        <dbReference type="RuleBase" id="RU004386"/>
    </source>
</evidence>
<proteinExistence type="inferred from homology"/>
<reference evidence="12 13" key="1">
    <citation type="submission" date="2014-01" db="EMBL/GenBank/DDBJ databases">
        <authorList>
            <person name="Dobos K."/>
            <person name="Lenaerts A."/>
            <person name="Ordway D."/>
            <person name="DeGroote M.A."/>
            <person name="Parker T."/>
            <person name="Sizemore C."/>
            <person name="Tallon L.J."/>
            <person name="Sadzewicz L.K."/>
            <person name="Sengamalay N."/>
            <person name="Fraser C.M."/>
            <person name="Hine E."/>
            <person name="Shefchek K.A."/>
            <person name="Das S.P."/>
            <person name="Tettelin H."/>
        </authorList>
    </citation>
    <scope>NUCLEOTIDE SEQUENCE [LARGE SCALE GENOMIC DNA]</scope>
    <source>
        <strain evidence="12 13">Harvey</strain>
    </source>
</reference>
<evidence type="ECO:0000256" key="8">
    <source>
        <dbReference type="ARBA" id="ARBA00023049"/>
    </source>
</evidence>
<comment type="similarity">
    <text evidence="2 9">Belongs to the peptidase M18 family.</text>
</comment>
<sequence length="146" mass="15927">MVALEPYGGAWLNSWLDRDLGVSGRLSVRAPGVRGGISHRLVRIDEPILRVPQLAIHLAEDRKSLTLDPQRHVNAVWGVGAQRGSFLGYVAQRAGLAEGDVLAADLMTHDLTRPRSSAPTPTCSARRGWTTSARRGWTTRPVATRD</sequence>